<comment type="similarity">
    <text evidence="1">Belongs to the helicase family. UvrD subfamily.</text>
</comment>
<keyword evidence="7" id="KW-0413">Isomerase</keyword>
<evidence type="ECO:0000313" key="15">
    <source>
        <dbReference type="Proteomes" id="UP000178023"/>
    </source>
</evidence>
<protein>
    <recommendedName>
        <fullName evidence="9">DNA 3'-5' helicase</fullName>
        <ecNumber evidence="9">5.6.2.4</ecNumber>
    </recommendedName>
</protein>
<evidence type="ECO:0000256" key="2">
    <source>
        <dbReference type="ARBA" id="ARBA00022741"/>
    </source>
</evidence>
<evidence type="ECO:0000256" key="3">
    <source>
        <dbReference type="ARBA" id="ARBA00022801"/>
    </source>
</evidence>
<dbReference type="GO" id="GO:0005829">
    <property type="term" value="C:cytosol"/>
    <property type="evidence" value="ECO:0007669"/>
    <property type="project" value="TreeGrafter"/>
</dbReference>
<comment type="catalytic activity">
    <reaction evidence="8">
        <text>Couples ATP hydrolysis with the unwinding of duplex DNA by translocating in the 3'-5' direction.</text>
        <dbReference type="EC" id="5.6.2.4"/>
    </reaction>
</comment>
<dbReference type="CDD" id="cd18807">
    <property type="entry name" value="SF1_C_UvrD"/>
    <property type="match status" value="1"/>
</dbReference>
<dbReference type="GO" id="GO:0043138">
    <property type="term" value="F:3'-5' DNA helicase activity"/>
    <property type="evidence" value="ECO:0007669"/>
    <property type="project" value="UniProtKB-EC"/>
</dbReference>
<evidence type="ECO:0000256" key="7">
    <source>
        <dbReference type="ARBA" id="ARBA00023235"/>
    </source>
</evidence>
<dbReference type="InterPro" id="IPR027417">
    <property type="entry name" value="P-loop_NTPase"/>
</dbReference>
<dbReference type="CDD" id="cd17932">
    <property type="entry name" value="DEXQc_UvrD"/>
    <property type="match status" value="1"/>
</dbReference>
<dbReference type="GO" id="GO:0005524">
    <property type="term" value="F:ATP binding"/>
    <property type="evidence" value="ECO:0007669"/>
    <property type="project" value="UniProtKB-UniRule"/>
</dbReference>
<dbReference type="Gene3D" id="1.10.486.10">
    <property type="entry name" value="PCRA, domain 4"/>
    <property type="match status" value="1"/>
</dbReference>
<dbReference type="Gene3D" id="1.10.10.160">
    <property type="match status" value="1"/>
</dbReference>
<dbReference type="EMBL" id="MGJL01000019">
    <property type="protein sequence ID" value="OGN07811.1"/>
    <property type="molecule type" value="Genomic_DNA"/>
</dbReference>
<evidence type="ECO:0000259" key="13">
    <source>
        <dbReference type="PROSITE" id="PS51217"/>
    </source>
</evidence>
<dbReference type="InterPro" id="IPR013986">
    <property type="entry name" value="DExx_box_DNA_helicase_dom_sf"/>
</dbReference>
<comment type="catalytic activity">
    <reaction evidence="10">
        <text>ATP + H2O = ADP + phosphate + H(+)</text>
        <dbReference type="Rhea" id="RHEA:13065"/>
        <dbReference type="ChEBI" id="CHEBI:15377"/>
        <dbReference type="ChEBI" id="CHEBI:15378"/>
        <dbReference type="ChEBI" id="CHEBI:30616"/>
        <dbReference type="ChEBI" id="CHEBI:43474"/>
        <dbReference type="ChEBI" id="CHEBI:456216"/>
        <dbReference type="EC" id="5.6.2.4"/>
    </reaction>
</comment>
<dbReference type="PANTHER" id="PTHR11070:SF2">
    <property type="entry name" value="ATP-DEPENDENT DNA HELICASE SRS2"/>
    <property type="match status" value="1"/>
</dbReference>
<dbReference type="InterPro" id="IPR000212">
    <property type="entry name" value="DNA_helicase_UvrD/REP"/>
</dbReference>
<dbReference type="EC" id="5.6.2.4" evidence="9"/>
<feature type="binding site" evidence="11">
    <location>
        <begin position="30"/>
        <end position="37"/>
    </location>
    <ligand>
        <name>ATP</name>
        <dbReference type="ChEBI" id="CHEBI:30616"/>
    </ligand>
</feature>
<name>A0A1F8F3U3_9BACT</name>
<organism evidence="14 15">
    <name type="scientific">Candidatus Yanofskybacteria bacterium RIFCSPHIGHO2_01_FULL_45_42</name>
    <dbReference type="NCBI Taxonomy" id="1802671"/>
    <lineage>
        <taxon>Bacteria</taxon>
        <taxon>Candidatus Yanofskyibacteriota</taxon>
    </lineage>
</organism>
<keyword evidence="4 11" id="KW-0347">Helicase</keyword>
<dbReference type="GO" id="GO:0009314">
    <property type="term" value="P:response to radiation"/>
    <property type="evidence" value="ECO:0007669"/>
    <property type="project" value="UniProtKB-ARBA"/>
</dbReference>
<dbReference type="PROSITE" id="PS51198">
    <property type="entry name" value="UVRD_HELICASE_ATP_BIND"/>
    <property type="match status" value="1"/>
</dbReference>
<evidence type="ECO:0000313" key="14">
    <source>
        <dbReference type="EMBL" id="OGN07811.1"/>
    </source>
</evidence>
<dbReference type="GO" id="GO:0033202">
    <property type="term" value="C:DNA helicase complex"/>
    <property type="evidence" value="ECO:0007669"/>
    <property type="project" value="TreeGrafter"/>
</dbReference>
<evidence type="ECO:0000256" key="6">
    <source>
        <dbReference type="ARBA" id="ARBA00023125"/>
    </source>
</evidence>
<dbReference type="InterPro" id="IPR014017">
    <property type="entry name" value="DNA_helicase_UvrD-like_C"/>
</dbReference>
<dbReference type="PANTHER" id="PTHR11070">
    <property type="entry name" value="UVRD / RECB / PCRA DNA HELICASE FAMILY MEMBER"/>
    <property type="match status" value="1"/>
</dbReference>
<dbReference type="SUPFAM" id="SSF52540">
    <property type="entry name" value="P-loop containing nucleoside triphosphate hydrolases"/>
    <property type="match status" value="1"/>
</dbReference>
<evidence type="ECO:0000256" key="5">
    <source>
        <dbReference type="ARBA" id="ARBA00022840"/>
    </source>
</evidence>
<keyword evidence="6" id="KW-0238">DNA-binding</keyword>
<accession>A0A1F8F3U3</accession>
<keyword evidence="3 11" id="KW-0378">Hydrolase</keyword>
<dbReference type="Pfam" id="PF13361">
    <property type="entry name" value="UvrD_C"/>
    <property type="match status" value="1"/>
</dbReference>
<dbReference type="AlphaFoldDB" id="A0A1F8F3U3"/>
<evidence type="ECO:0000256" key="9">
    <source>
        <dbReference type="ARBA" id="ARBA00034808"/>
    </source>
</evidence>
<dbReference type="InterPro" id="IPR014016">
    <property type="entry name" value="UvrD-like_ATP-bd"/>
</dbReference>
<sequence length="667" mass="75994">MNPETQILAGLNGKQIEAVKTIDGPVLVISGPGSGKTRCLTHRIAYLISSGVRPENILAVTFTNKAAGEIKERIAALLENSPSSHRSSGRFAATPQIGTFHSVCARILRREIERIGYSRNFTILDEGDQASLIKKIMASFEVDTKRYNPRSIRSRISKLKTELVPAESYTGSDFYSKLVAQVYRTYQENLKKMNALDFDDLIGLTVRIFKSNPETLAKYHNLWHYILVDEYQDTSHDQYVLVSLLAQKTKNLFCIGDDAQSIYMFREADIRNILNFEKDYPDAKIVMLEQNYRSTKTILAAADEIIANNKMQMPKELWTENNTGEKIIVKETLNERDEANFIVYTIEELAAKGRKIADFVVLYRTHAQSRAIEEALIKRGFPYQIIGGIKFYERREIKDILSYLRLINNPSDIISFSRAVNIPTRGIGDKTVEKISFANKPGHSLIETADSLTETLSSDTKQKRGLAAFSKLIAALSEKAKKEKLTALIKSVIDQTNYEDYLKTIYAPSRDEFETADERIENLKELLTVAKKYDATKEDGLASFLEEITLLQNIEKLRDGNERITLMTVHSSKGLEFPVVFIAGMEEGLFPHNRTLFEPKELEEERRLCYVAVTRAKEQLIVTYSKYRRIFGTMEANLPSRFIGEIPTHLVRWEAGKDYEDEDVVEY</sequence>
<reference evidence="14 15" key="1">
    <citation type="journal article" date="2016" name="Nat. Commun.">
        <title>Thousands of microbial genomes shed light on interconnected biogeochemical processes in an aquifer system.</title>
        <authorList>
            <person name="Anantharaman K."/>
            <person name="Brown C.T."/>
            <person name="Hug L.A."/>
            <person name="Sharon I."/>
            <person name="Castelle C.J."/>
            <person name="Probst A.J."/>
            <person name="Thomas B.C."/>
            <person name="Singh A."/>
            <person name="Wilkins M.J."/>
            <person name="Karaoz U."/>
            <person name="Brodie E.L."/>
            <person name="Williams K.H."/>
            <person name="Hubbard S.S."/>
            <person name="Banfield J.F."/>
        </authorList>
    </citation>
    <scope>NUCLEOTIDE SEQUENCE [LARGE SCALE GENOMIC DNA]</scope>
</reference>
<gene>
    <name evidence="14" type="ORF">A2750_01640</name>
</gene>
<dbReference type="GO" id="GO:0003677">
    <property type="term" value="F:DNA binding"/>
    <property type="evidence" value="ECO:0007669"/>
    <property type="project" value="UniProtKB-KW"/>
</dbReference>
<proteinExistence type="inferred from homology"/>
<evidence type="ECO:0000256" key="1">
    <source>
        <dbReference type="ARBA" id="ARBA00009922"/>
    </source>
</evidence>
<keyword evidence="5 11" id="KW-0067">ATP-binding</keyword>
<keyword evidence="2 11" id="KW-0547">Nucleotide-binding</keyword>
<evidence type="ECO:0000256" key="8">
    <source>
        <dbReference type="ARBA" id="ARBA00034617"/>
    </source>
</evidence>
<evidence type="ECO:0000256" key="4">
    <source>
        <dbReference type="ARBA" id="ARBA00022806"/>
    </source>
</evidence>
<feature type="domain" description="UvrD-like helicase ATP-binding" evidence="12">
    <location>
        <begin position="9"/>
        <end position="295"/>
    </location>
</feature>
<dbReference type="FunFam" id="1.10.10.160:FF:000001">
    <property type="entry name" value="ATP-dependent DNA helicase"/>
    <property type="match status" value="1"/>
</dbReference>
<dbReference type="PROSITE" id="PS51217">
    <property type="entry name" value="UVRD_HELICASE_CTER"/>
    <property type="match status" value="1"/>
</dbReference>
<dbReference type="Proteomes" id="UP000178023">
    <property type="component" value="Unassembled WGS sequence"/>
</dbReference>
<dbReference type="GO" id="GO:0016887">
    <property type="term" value="F:ATP hydrolysis activity"/>
    <property type="evidence" value="ECO:0007669"/>
    <property type="project" value="RHEA"/>
</dbReference>
<evidence type="ECO:0000259" key="12">
    <source>
        <dbReference type="PROSITE" id="PS51198"/>
    </source>
</evidence>
<dbReference type="Pfam" id="PF00580">
    <property type="entry name" value="UvrD-helicase"/>
    <property type="match status" value="1"/>
</dbReference>
<evidence type="ECO:0000256" key="10">
    <source>
        <dbReference type="ARBA" id="ARBA00048988"/>
    </source>
</evidence>
<dbReference type="Gene3D" id="3.40.50.300">
    <property type="entry name" value="P-loop containing nucleotide triphosphate hydrolases"/>
    <property type="match status" value="2"/>
</dbReference>
<comment type="caution">
    <text evidence="14">The sequence shown here is derived from an EMBL/GenBank/DDBJ whole genome shotgun (WGS) entry which is preliminary data.</text>
</comment>
<dbReference type="GO" id="GO:0000725">
    <property type="term" value="P:recombinational repair"/>
    <property type="evidence" value="ECO:0007669"/>
    <property type="project" value="TreeGrafter"/>
</dbReference>
<evidence type="ECO:0000256" key="11">
    <source>
        <dbReference type="PROSITE-ProRule" id="PRU00560"/>
    </source>
</evidence>
<feature type="domain" description="UvrD-like helicase C-terminal" evidence="13">
    <location>
        <begin position="296"/>
        <end position="574"/>
    </location>
</feature>